<keyword evidence="6" id="KW-0378">Hydrolase</keyword>
<comment type="function">
    <text evidence="6">Exhibits a very high intrinsic GTPase hydrolysis rate. Involved in the addition of a carboxymethylaminomethyl (cmnm) group at the wobble position (U34) of certain tRNAs, forming tRNA-cmnm(5)s(2)U34.</text>
</comment>
<dbReference type="AlphaFoldDB" id="A0A422QXH8"/>
<dbReference type="InterPro" id="IPR004520">
    <property type="entry name" value="GTPase_MnmE"/>
</dbReference>
<feature type="binding site" evidence="6">
    <location>
        <begin position="240"/>
        <end position="246"/>
    </location>
    <ligand>
        <name>GTP</name>
        <dbReference type="ChEBI" id="CHEBI:37565"/>
    </ligand>
</feature>
<comment type="subcellular location">
    <subcellularLocation>
        <location evidence="6">Cytoplasm</location>
    </subcellularLocation>
</comment>
<feature type="binding site" evidence="6">
    <location>
        <begin position="221"/>
        <end position="226"/>
    </location>
    <ligand>
        <name>GTP</name>
        <dbReference type="ChEBI" id="CHEBI:37565"/>
    </ligand>
</feature>
<comment type="similarity">
    <text evidence="1 6">Belongs to the TRAFAC class TrmE-Era-EngA-EngB-Septin-like GTPase superfamily. TrmE GTPase family.</text>
</comment>
<dbReference type="PANTHER" id="PTHR42714">
    <property type="entry name" value="TRNA MODIFICATION GTPASE GTPBP3"/>
    <property type="match status" value="1"/>
</dbReference>
<evidence type="ECO:0000256" key="3">
    <source>
        <dbReference type="ARBA" id="ARBA00022741"/>
    </source>
</evidence>
<dbReference type="EC" id="3.6.-.-" evidence="6"/>
<dbReference type="HAMAP" id="MF_00379">
    <property type="entry name" value="GTPase_MnmE"/>
    <property type="match status" value="1"/>
</dbReference>
<dbReference type="InterPro" id="IPR006073">
    <property type="entry name" value="GTP-bd"/>
</dbReference>
<evidence type="ECO:0000256" key="6">
    <source>
        <dbReference type="HAMAP-Rule" id="MF_00379"/>
    </source>
</evidence>
<keyword evidence="5 6" id="KW-0342">GTP-binding</keyword>
<keyword evidence="2 6" id="KW-0819">tRNA processing</keyword>
<keyword evidence="6" id="KW-0460">Magnesium</keyword>
<proteinExistence type="inferred from homology"/>
<dbReference type="PROSITE" id="PS51709">
    <property type="entry name" value="G_TRME"/>
    <property type="match status" value="1"/>
</dbReference>
<gene>
    <name evidence="6" type="primary">mnmE</name>
    <name evidence="6" type="synonym">trmE</name>
    <name evidence="8" type="ORF">A7A09_009705</name>
</gene>
<feature type="binding site" evidence="6">
    <location>
        <position position="115"/>
    </location>
    <ligand>
        <name>(6S)-5-formyl-5,6,7,8-tetrahydrofolate</name>
        <dbReference type="ChEBI" id="CHEBI:57457"/>
    </ligand>
</feature>
<feature type="binding site" evidence="6">
    <location>
        <position position="245"/>
    </location>
    <ligand>
        <name>K(+)</name>
        <dbReference type="ChEBI" id="CHEBI:29103"/>
    </ligand>
</feature>
<dbReference type="GO" id="GO:0046872">
    <property type="term" value="F:metal ion binding"/>
    <property type="evidence" value="ECO:0007669"/>
    <property type="project" value="UniProtKB-KW"/>
</dbReference>
<dbReference type="Pfam" id="PF10396">
    <property type="entry name" value="TrmE_N"/>
    <property type="match status" value="1"/>
</dbReference>
<dbReference type="OrthoDB" id="9805918at2"/>
<evidence type="ECO:0000256" key="5">
    <source>
        <dbReference type="ARBA" id="ARBA00023134"/>
    </source>
</evidence>
<comment type="caution">
    <text evidence="8">The sequence shown here is derived from an EMBL/GenBank/DDBJ whole genome shotgun (WGS) entry which is preliminary data.</text>
</comment>
<dbReference type="InterPro" id="IPR018948">
    <property type="entry name" value="GTP-bd_TrmE_N"/>
</dbReference>
<organism evidence="8 9">
    <name type="scientific">Paracoccus methylarcula</name>
    <dbReference type="NCBI Taxonomy" id="72022"/>
    <lineage>
        <taxon>Bacteria</taxon>
        <taxon>Pseudomonadati</taxon>
        <taxon>Pseudomonadota</taxon>
        <taxon>Alphaproteobacteria</taxon>
        <taxon>Rhodobacterales</taxon>
        <taxon>Paracoccaceae</taxon>
        <taxon>Paracoccus</taxon>
    </lineage>
</organism>
<dbReference type="PANTHER" id="PTHR42714:SF2">
    <property type="entry name" value="TRNA MODIFICATION GTPASE GTPBP3, MITOCHONDRIAL"/>
    <property type="match status" value="1"/>
</dbReference>
<dbReference type="RefSeq" id="WP_106691211.1">
    <property type="nucleotide sequence ID" value="NZ_PXNQ02000005.1"/>
</dbReference>
<feature type="binding site" evidence="6">
    <location>
        <position position="246"/>
    </location>
    <ligand>
        <name>Mg(2+)</name>
        <dbReference type="ChEBI" id="CHEBI:18420"/>
    </ligand>
</feature>
<dbReference type="CDD" id="cd04164">
    <property type="entry name" value="trmE"/>
    <property type="match status" value="1"/>
</dbReference>
<dbReference type="GO" id="GO:0005525">
    <property type="term" value="F:GTP binding"/>
    <property type="evidence" value="ECO:0007669"/>
    <property type="project" value="UniProtKB-UniRule"/>
</dbReference>
<accession>A0A422QXH8</accession>
<dbReference type="InterPro" id="IPR027417">
    <property type="entry name" value="P-loop_NTPase"/>
</dbReference>
<sequence>MDLIFAEATSPGRGGVSVIRLSGDGAREVAERLAGPLPDARHGYLRSIRDGREVLDQALVIWFQEGRSFTGEEVAEFHLHGAPVVVRRVAQALATCGARQAEAGEFTRRAFQSGRMDLAEVEGLGDLLEAETEAQRQLAVRAANGEIGGKAEIWRGKLIRAGALVEASVDFADEEVPEEVPQEVFSILAELKVLLDHEIGGFPAAERLRKGFEVAVIGAPNVGKSSFINRIARRDVALVSNIAGTTRDIIELRLDLNGLAVTFLDTAGLRLSTDEIEQMGVDRARQRALAADLRLHLSETGEADQDLWRDGDITVTTKLDLDPDKRCENAVSSVTGEGMDALLSHIHDRLSSRVAGAGIVSHERQLNALVEARNALSDLERLPPELLAEAIRQAAASLDRLLGRIGAEEYLDVIFTSFCIGK</sequence>
<evidence type="ECO:0000256" key="4">
    <source>
        <dbReference type="ARBA" id="ARBA00022958"/>
    </source>
</evidence>
<feature type="binding site" evidence="6">
    <location>
        <position position="221"/>
    </location>
    <ligand>
        <name>K(+)</name>
        <dbReference type="ChEBI" id="CHEBI:29103"/>
    </ligand>
</feature>
<comment type="caution">
    <text evidence="6">Lacks conserved residue(s) required for the propagation of feature annotation.</text>
</comment>
<dbReference type="GO" id="GO:0005737">
    <property type="term" value="C:cytoplasm"/>
    <property type="evidence" value="ECO:0007669"/>
    <property type="project" value="UniProtKB-SubCell"/>
</dbReference>
<dbReference type="NCBIfam" id="TIGR00231">
    <property type="entry name" value="small_GTP"/>
    <property type="match status" value="1"/>
</dbReference>
<comment type="cofactor">
    <cofactor evidence="6">
        <name>K(+)</name>
        <dbReference type="ChEBI" id="CHEBI:29103"/>
    </cofactor>
    <text evidence="6">Binds 1 potassium ion per subunit.</text>
</comment>
<reference evidence="8" key="1">
    <citation type="submission" date="2018-05" db="EMBL/GenBank/DDBJ databases">
        <title>Reclassification of Methylarcula marina and Methylarcula terricola as Paracoccus methylarcula sp.nov., comb.nov. and Paracoccus terricola comb.nov.</title>
        <authorList>
            <person name="Shmareva M.N."/>
            <person name="Doronina N.V."/>
            <person name="Vasilenko O.V."/>
            <person name="Tarlachkov S.V."/>
            <person name="Trotsenko Y.A."/>
        </authorList>
    </citation>
    <scope>NUCLEOTIDE SEQUENCE [LARGE SCALE GENOMIC DNA]</scope>
    <source>
        <strain evidence="8">VKM B-2159</strain>
    </source>
</reference>
<feature type="binding site" evidence="6">
    <location>
        <position position="242"/>
    </location>
    <ligand>
        <name>K(+)</name>
        <dbReference type="ChEBI" id="CHEBI:29103"/>
    </ligand>
</feature>
<feature type="binding site" evidence="6">
    <location>
        <position position="422"/>
    </location>
    <ligand>
        <name>(6S)-5-formyl-5,6,7,8-tetrahydrofolate</name>
        <dbReference type="ChEBI" id="CHEBI:57457"/>
    </ligand>
</feature>
<evidence type="ECO:0000259" key="7">
    <source>
        <dbReference type="PROSITE" id="PS51709"/>
    </source>
</evidence>
<keyword evidence="6" id="KW-0479">Metal-binding</keyword>
<dbReference type="CDD" id="cd14858">
    <property type="entry name" value="TrmE_N"/>
    <property type="match status" value="1"/>
</dbReference>
<dbReference type="InterPro" id="IPR031168">
    <property type="entry name" value="G_TrmE"/>
</dbReference>
<evidence type="ECO:0000313" key="9">
    <source>
        <dbReference type="Proteomes" id="UP000238137"/>
    </source>
</evidence>
<comment type="subunit">
    <text evidence="6">Homodimer. Heterotetramer of two MnmE and two MnmG subunits.</text>
</comment>
<feature type="binding site" evidence="6">
    <location>
        <position position="76"/>
    </location>
    <ligand>
        <name>(6S)-5-formyl-5,6,7,8-tetrahydrofolate</name>
        <dbReference type="ChEBI" id="CHEBI:57457"/>
    </ligand>
</feature>
<dbReference type="EMBL" id="PXNQ02000005">
    <property type="protein sequence ID" value="RNF34678.1"/>
    <property type="molecule type" value="Genomic_DNA"/>
</dbReference>
<feature type="binding site" evidence="6">
    <location>
        <position position="240"/>
    </location>
    <ligand>
        <name>K(+)</name>
        <dbReference type="ChEBI" id="CHEBI:29103"/>
    </ligand>
</feature>
<dbReference type="Gene3D" id="1.20.120.430">
    <property type="entry name" value="tRNA modification GTPase MnmE domain 2"/>
    <property type="match status" value="1"/>
</dbReference>
<feature type="binding site" evidence="6">
    <location>
        <position position="20"/>
    </location>
    <ligand>
        <name>(6S)-5-formyl-5,6,7,8-tetrahydrofolate</name>
        <dbReference type="ChEBI" id="CHEBI:57457"/>
    </ligand>
</feature>
<dbReference type="SUPFAM" id="SSF52540">
    <property type="entry name" value="P-loop containing nucleoside triphosphate hydrolases"/>
    <property type="match status" value="1"/>
</dbReference>
<dbReference type="NCBIfam" id="NF003661">
    <property type="entry name" value="PRK05291.1-3"/>
    <property type="match status" value="1"/>
</dbReference>
<keyword evidence="4 6" id="KW-0630">Potassium</keyword>
<dbReference type="InterPro" id="IPR025867">
    <property type="entry name" value="MnmE_helical"/>
</dbReference>
<dbReference type="InterPro" id="IPR027266">
    <property type="entry name" value="TrmE/GcvT-like"/>
</dbReference>
<feature type="binding site" evidence="6">
    <location>
        <position position="225"/>
    </location>
    <ligand>
        <name>Mg(2+)</name>
        <dbReference type="ChEBI" id="CHEBI:18420"/>
    </ligand>
</feature>
<dbReference type="InterPro" id="IPR005225">
    <property type="entry name" value="Small_GTP-bd"/>
</dbReference>
<evidence type="ECO:0000313" key="8">
    <source>
        <dbReference type="EMBL" id="RNF34678.1"/>
    </source>
</evidence>
<dbReference type="Pfam" id="PF12631">
    <property type="entry name" value="MnmE_helical"/>
    <property type="match status" value="1"/>
</dbReference>
<keyword evidence="6" id="KW-0963">Cytoplasm</keyword>
<dbReference type="InterPro" id="IPR027368">
    <property type="entry name" value="MnmE_dom2"/>
</dbReference>
<name>A0A422QXH8_9RHOB</name>
<dbReference type="GO" id="GO:0003924">
    <property type="term" value="F:GTPase activity"/>
    <property type="evidence" value="ECO:0007669"/>
    <property type="project" value="UniProtKB-UniRule"/>
</dbReference>
<dbReference type="Gene3D" id="3.30.1360.120">
    <property type="entry name" value="Probable tRNA modification gtpase trme, domain 1"/>
    <property type="match status" value="1"/>
</dbReference>
<protein>
    <recommendedName>
        <fullName evidence="6">tRNA modification GTPase MnmE</fullName>
        <ecNumber evidence="6">3.6.-.-</ecNumber>
    </recommendedName>
</protein>
<keyword evidence="9" id="KW-1185">Reference proteome</keyword>
<dbReference type="Pfam" id="PF01926">
    <property type="entry name" value="MMR_HSR1"/>
    <property type="match status" value="1"/>
</dbReference>
<dbReference type="GO" id="GO:0030488">
    <property type="term" value="P:tRNA methylation"/>
    <property type="evidence" value="ECO:0007669"/>
    <property type="project" value="TreeGrafter"/>
</dbReference>
<dbReference type="Proteomes" id="UP000238137">
    <property type="component" value="Unassembled WGS sequence"/>
</dbReference>
<feature type="domain" description="TrmE-type G" evidence="7">
    <location>
        <begin position="211"/>
        <end position="351"/>
    </location>
</feature>
<evidence type="ECO:0000256" key="2">
    <source>
        <dbReference type="ARBA" id="ARBA00022694"/>
    </source>
</evidence>
<dbReference type="GO" id="GO:0002098">
    <property type="term" value="P:tRNA wobble uridine modification"/>
    <property type="evidence" value="ECO:0007669"/>
    <property type="project" value="TreeGrafter"/>
</dbReference>
<dbReference type="Gene3D" id="3.40.50.300">
    <property type="entry name" value="P-loop containing nucleotide triphosphate hydrolases"/>
    <property type="match status" value="1"/>
</dbReference>
<keyword evidence="3 6" id="KW-0547">Nucleotide-binding</keyword>
<feature type="binding site" evidence="6">
    <location>
        <begin position="265"/>
        <end position="268"/>
    </location>
    <ligand>
        <name>GTP</name>
        <dbReference type="ChEBI" id="CHEBI:37565"/>
    </ligand>
</feature>
<evidence type="ECO:0000256" key="1">
    <source>
        <dbReference type="ARBA" id="ARBA00011043"/>
    </source>
</evidence>